<feature type="compositionally biased region" description="Basic and acidic residues" evidence="1">
    <location>
        <begin position="170"/>
        <end position="181"/>
    </location>
</feature>
<comment type="caution">
    <text evidence="3">The sequence shown here is derived from an EMBL/GenBank/DDBJ whole genome shotgun (WGS) entry which is preliminary data.</text>
</comment>
<evidence type="ECO:0000313" key="3">
    <source>
        <dbReference type="EMBL" id="GJM95353.1"/>
    </source>
</evidence>
<protein>
    <recommendedName>
        <fullName evidence="2">Protein ENHANCED DISEASE RESISTANCE 2 C-terminal domain-containing protein</fullName>
    </recommendedName>
</protein>
<sequence length="393" mass="44548">MGACVSSSKKQRSQRMCCIYRRYRGKVLSNVPMMRNSNVKNFTASGELVHVGTSAAARRRSNGSNVTFHLTQLQWHHSEMDTENGSVLCQEEAWFDSLSILGSDSDEDFSSVNGDLPAMSNPTGTQFIQCEDASSIADAIQKFERIFDGSSVAHAVGQYLKDANKMDRSRQANMQESERPKIANPESTDVKDEKKMEWLRKLRQKMMMPTYPAAMFLGDSDGEGINLVLYFKVNDDFEKHISPQFHDSIRRLVNDEIEKVKGFPLDSTVPFRERLKILAGLVNPDDMNLSSAERKLVQAYNEKPVLSRPQHSFYVGSNYLEIDLDVHRFSFISRKGLEAFRERLKHGVIDLGLTIQAQKQEELPEHVLCSVRLNKVDFVDNGQIPTLLPCDDD</sequence>
<dbReference type="AlphaFoldDB" id="A0AAV5CBA6"/>
<proteinExistence type="predicted"/>
<feature type="domain" description="Protein ENHANCED DISEASE RESISTANCE 2 C-terminal" evidence="2">
    <location>
        <begin position="204"/>
        <end position="377"/>
    </location>
</feature>
<dbReference type="PANTHER" id="PTHR31558:SF40">
    <property type="entry name" value="EXPRESSED PROTEIN"/>
    <property type="match status" value="1"/>
</dbReference>
<dbReference type="Pfam" id="PF07059">
    <property type="entry name" value="EDR2_C"/>
    <property type="match status" value="1"/>
</dbReference>
<organism evidence="3 4">
    <name type="scientific">Eleusine coracana subsp. coracana</name>
    <dbReference type="NCBI Taxonomy" id="191504"/>
    <lineage>
        <taxon>Eukaryota</taxon>
        <taxon>Viridiplantae</taxon>
        <taxon>Streptophyta</taxon>
        <taxon>Embryophyta</taxon>
        <taxon>Tracheophyta</taxon>
        <taxon>Spermatophyta</taxon>
        <taxon>Magnoliopsida</taxon>
        <taxon>Liliopsida</taxon>
        <taxon>Poales</taxon>
        <taxon>Poaceae</taxon>
        <taxon>PACMAD clade</taxon>
        <taxon>Chloridoideae</taxon>
        <taxon>Cynodonteae</taxon>
        <taxon>Eleusininae</taxon>
        <taxon>Eleusine</taxon>
    </lineage>
</organism>
<keyword evidence="4" id="KW-1185">Reference proteome</keyword>
<gene>
    <name evidence="3" type="primary">ga12076</name>
    <name evidence="3" type="ORF">PR202_ga12076</name>
</gene>
<dbReference type="InterPro" id="IPR009769">
    <property type="entry name" value="EDR2_C"/>
</dbReference>
<dbReference type="EMBL" id="BQKI01000005">
    <property type="protein sequence ID" value="GJM95353.1"/>
    <property type="molecule type" value="Genomic_DNA"/>
</dbReference>
<dbReference type="Proteomes" id="UP001054889">
    <property type="component" value="Unassembled WGS sequence"/>
</dbReference>
<reference evidence="3" key="2">
    <citation type="submission" date="2021-12" db="EMBL/GenBank/DDBJ databases">
        <title>Resequencing data analysis of finger millet.</title>
        <authorList>
            <person name="Hatakeyama M."/>
            <person name="Aluri S."/>
            <person name="Balachadran M.T."/>
            <person name="Sivarajan S.R."/>
            <person name="Poveda L."/>
            <person name="Shimizu-Inatsugi R."/>
            <person name="Schlapbach R."/>
            <person name="Sreeman S.M."/>
            <person name="Shimizu K.K."/>
        </authorList>
    </citation>
    <scope>NUCLEOTIDE SEQUENCE</scope>
</reference>
<evidence type="ECO:0000256" key="1">
    <source>
        <dbReference type="SAM" id="MobiDB-lite"/>
    </source>
</evidence>
<feature type="region of interest" description="Disordered" evidence="1">
    <location>
        <begin position="170"/>
        <end position="190"/>
    </location>
</feature>
<dbReference type="PANTHER" id="PTHR31558">
    <property type="entry name" value="CW14 PROTEIN"/>
    <property type="match status" value="1"/>
</dbReference>
<evidence type="ECO:0000313" key="4">
    <source>
        <dbReference type="Proteomes" id="UP001054889"/>
    </source>
</evidence>
<evidence type="ECO:0000259" key="2">
    <source>
        <dbReference type="Pfam" id="PF07059"/>
    </source>
</evidence>
<accession>A0AAV5CBA6</accession>
<reference evidence="3" key="1">
    <citation type="journal article" date="2018" name="DNA Res.">
        <title>Multiple hybrid de novo genome assembly of finger millet, an orphan allotetraploid crop.</title>
        <authorList>
            <person name="Hatakeyama M."/>
            <person name="Aluri S."/>
            <person name="Balachadran M.T."/>
            <person name="Sivarajan S.R."/>
            <person name="Patrignani A."/>
            <person name="Gruter S."/>
            <person name="Poveda L."/>
            <person name="Shimizu-Inatsugi R."/>
            <person name="Baeten J."/>
            <person name="Francoijs K.J."/>
            <person name="Nataraja K.N."/>
            <person name="Reddy Y.A.N."/>
            <person name="Phadnis S."/>
            <person name="Ravikumar R.L."/>
            <person name="Schlapbach R."/>
            <person name="Sreeman S.M."/>
            <person name="Shimizu K.K."/>
        </authorList>
    </citation>
    <scope>NUCLEOTIDE SEQUENCE</scope>
</reference>
<name>A0AAV5CBA6_ELECO</name>